<reference evidence="2" key="1">
    <citation type="submission" date="2022-01" db="EMBL/GenBank/DDBJ databases">
        <authorList>
            <person name="Jo J.-H."/>
            <person name="Im W.-T."/>
        </authorList>
    </citation>
    <scope>NUCLEOTIDE SEQUENCE</scope>
    <source>
        <strain evidence="2">I2-34</strain>
    </source>
</reference>
<dbReference type="GO" id="GO:0016301">
    <property type="term" value="F:kinase activity"/>
    <property type="evidence" value="ECO:0007669"/>
    <property type="project" value="UniProtKB-KW"/>
</dbReference>
<keyword evidence="3" id="KW-1185">Reference proteome</keyword>
<evidence type="ECO:0000313" key="3">
    <source>
        <dbReference type="Proteomes" id="UP001165368"/>
    </source>
</evidence>
<organism evidence="2 3">
    <name type="scientific">Arthrobacter hankyongi</name>
    <dbReference type="NCBI Taxonomy" id="2904801"/>
    <lineage>
        <taxon>Bacteria</taxon>
        <taxon>Bacillati</taxon>
        <taxon>Actinomycetota</taxon>
        <taxon>Actinomycetes</taxon>
        <taxon>Micrococcales</taxon>
        <taxon>Micrococcaceae</taxon>
        <taxon>Arthrobacter</taxon>
    </lineage>
</organism>
<dbReference type="Proteomes" id="UP001165368">
    <property type="component" value="Unassembled WGS sequence"/>
</dbReference>
<evidence type="ECO:0000313" key="2">
    <source>
        <dbReference type="EMBL" id="MCG2622256.1"/>
    </source>
</evidence>
<accession>A0ABS9L6F5</accession>
<keyword evidence="2" id="KW-0418">Kinase</keyword>
<keyword evidence="1" id="KW-0732">Signal</keyword>
<proteinExistence type="predicted"/>
<evidence type="ECO:0000256" key="1">
    <source>
        <dbReference type="SAM" id="SignalP"/>
    </source>
</evidence>
<protein>
    <submittedName>
        <fullName evidence="2">CotH kinase family protein</fullName>
    </submittedName>
</protein>
<sequence>MKRLFSAAAIVSLSLGLVVLPPSLPQASAATATLVIADGGPGTEAQATTQFTPAVSGQAVKLQVKTIVTSMTTEVTSSTWKTVATGTQDASGKATLSISNPLEVKHEYRAVSGTGSTEAVSGTVNYAVKTATKKTGLPVVYLNTNEGTSISTRSRYFEGRFAIKTGAGCAAVPSQLAAAKGRGNSSWTFDKKSYTVKLDKKVDLCGMGASKKWALVANHYDKSLLRNSLAGFIGSKMTKLAWTPKSQPVDLYINGSYRGSYLLIERIAVTDPAKKKPGDAVRVSVPELDSSSGNKTGGYVLEWDFRKGADHNVTVGKHGYVGIKEPENDYDEAGKDTGKGITAAQIKYIDGYLDAADKALFGKNFKSSTEGWRKYISLPSAVDYYIAMELMKPLDGNMYASVYMYKKADGKLYFGPLWDFDISAGNADRGGKLETTNTWYLRDPLKIAARQSADTWFNRLNDDPGFRKAVSKRWTQVHAELKKSDSYLTSQSKLISKSAAANFKLWNVKEKLRDYHIVKGSWSKEVSYLRSWQKSRISWMNSQYR</sequence>
<dbReference type="InterPro" id="IPR014867">
    <property type="entry name" value="Spore_coat_CotH_CotH2/3/7"/>
</dbReference>
<feature type="signal peptide" evidence="1">
    <location>
        <begin position="1"/>
        <end position="29"/>
    </location>
</feature>
<dbReference type="RefSeq" id="WP_237820402.1">
    <property type="nucleotide sequence ID" value="NZ_JAKLTQ010000006.1"/>
</dbReference>
<name>A0ABS9L6F5_9MICC</name>
<comment type="caution">
    <text evidence="2">The sequence shown here is derived from an EMBL/GenBank/DDBJ whole genome shotgun (WGS) entry which is preliminary data.</text>
</comment>
<keyword evidence="2" id="KW-0808">Transferase</keyword>
<gene>
    <name evidence="2" type="ORF">LVY72_10025</name>
</gene>
<feature type="chain" id="PRO_5045758792" evidence="1">
    <location>
        <begin position="30"/>
        <end position="545"/>
    </location>
</feature>
<dbReference type="EMBL" id="JAKLTQ010000006">
    <property type="protein sequence ID" value="MCG2622256.1"/>
    <property type="molecule type" value="Genomic_DNA"/>
</dbReference>
<dbReference type="Pfam" id="PF08757">
    <property type="entry name" value="CotH"/>
    <property type="match status" value="1"/>
</dbReference>